<comment type="function">
    <text evidence="3">Nucleoside triphosphate pyrophosphatase that hydrolyzes dTTP and UTP. May have a dual role in cell division arrest and in preventing the incorporation of modified nucleotides into cellular nucleic acids.</text>
</comment>
<keyword evidence="3" id="KW-0963">Cytoplasm</keyword>
<dbReference type="InterPro" id="IPR029001">
    <property type="entry name" value="ITPase-like_fam"/>
</dbReference>
<evidence type="ECO:0000313" key="5">
    <source>
        <dbReference type="Proteomes" id="UP001651880"/>
    </source>
</evidence>
<feature type="site" description="Important for substrate specificity" evidence="3">
    <location>
        <position position="152"/>
    </location>
</feature>
<keyword evidence="3" id="KW-0546">Nucleotide metabolism</keyword>
<sequence length="191" mass="20913">MRIILASNSPRRKEILSQLGLQYDVIPSSYEEKSENNDPYELVMLFAENKAKSVAESIKEKALVIGADTIVYKDEVMGKPKSKADAAGMLKKLSGSTHSVITGISVIQTPEMKIITDYEETIVRFKDISEGEIDAYVRSGEPADKAGAYAIQGLGSLLVQGIEGCYFNVVGLPVYKLSVILEKLGYKLLNC</sequence>
<comment type="caution">
    <text evidence="4">The sequence shown here is derived from an EMBL/GenBank/DDBJ whole genome shotgun (WGS) entry which is preliminary data.</text>
</comment>
<feature type="active site" description="Proton acceptor" evidence="3">
    <location>
        <position position="68"/>
    </location>
</feature>
<comment type="catalytic activity">
    <reaction evidence="3">
        <text>dTTP + H2O = dTMP + diphosphate + H(+)</text>
        <dbReference type="Rhea" id="RHEA:28534"/>
        <dbReference type="ChEBI" id="CHEBI:15377"/>
        <dbReference type="ChEBI" id="CHEBI:15378"/>
        <dbReference type="ChEBI" id="CHEBI:33019"/>
        <dbReference type="ChEBI" id="CHEBI:37568"/>
        <dbReference type="ChEBI" id="CHEBI:63528"/>
        <dbReference type="EC" id="3.6.1.9"/>
    </reaction>
</comment>
<feature type="site" description="Important for substrate specificity" evidence="3">
    <location>
        <position position="69"/>
    </location>
</feature>
<gene>
    <name evidence="4" type="ORF">LJD61_02785</name>
</gene>
<name>A0ABT1NBH0_9FIRM</name>
<dbReference type="PIRSF" id="PIRSF006305">
    <property type="entry name" value="Maf"/>
    <property type="match status" value="1"/>
</dbReference>
<dbReference type="NCBIfam" id="TIGR00172">
    <property type="entry name" value="maf"/>
    <property type="match status" value="1"/>
</dbReference>
<reference evidence="4 5" key="1">
    <citation type="submission" date="2021-10" db="EMBL/GenBank/DDBJ databases">
        <title>Lutispora strain m25 sp. nov., a thermophilic, non-spore-forming bacterium isolated from a lab-scale methanogenic bioreactor digesting anaerobic sludge.</title>
        <authorList>
            <person name="El Houari A."/>
            <person name="Mcdonald J."/>
        </authorList>
    </citation>
    <scope>NUCLEOTIDE SEQUENCE [LARGE SCALE GENOMIC DNA]</scope>
    <source>
        <strain evidence="5">m25</strain>
    </source>
</reference>
<keyword evidence="5" id="KW-1185">Reference proteome</keyword>
<keyword evidence="2 3" id="KW-0378">Hydrolase</keyword>
<dbReference type="CDD" id="cd00555">
    <property type="entry name" value="Maf"/>
    <property type="match status" value="1"/>
</dbReference>
<dbReference type="RefSeq" id="WP_255225960.1">
    <property type="nucleotide sequence ID" value="NZ_JAJEKE010000001.1"/>
</dbReference>
<dbReference type="EMBL" id="JAJEKE010000001">
    <property type="protein sequence ID" value="MCQ1528476.1"/>
    <property type="molecule type" value="Genomic_DNA"/>
</dbReference>
<dbReference type="Pfam" id="PF02545">
    <property type="entry name" value="Maf"/>
    <property type="match status" value="1"/>
</dbReference>
<evidence type="ECO:0000256" key="2">
    <source>
        <dbReference type="ARBA" id="ARBA00022801"/>
    </source>
</evidence>
<accession>A0ABT1NBH0</accession>
<dbReference type="InterPro" id="IPR003697">
    <property type="entry name" value="Maf-like"/>
</dbReference>
<evidence type="ECO:0000256" key="1">
    <source>
        <dbReference type="ARBA" id="ARBA00001968"/>
    </source>
</evidence>
<dbReference type="HAMAP" id="MF_00528">
    <property type="entry name" value="Maf"/>
    <property type="match status" value="1"/>
</dbReference>
<dbReference type="PANTHER" id="PTHR43213">
    <property type="entry name" value="BIFUNCTIONAL DTTP/UTP PYROPHOSPHATASE/METHYLTRANSFERASE PROTEIN-RELATED"/>
    <property type="match status" value="1"/>
</dbReference>
<comment type="subcellular location">
    <subcellularLocation>
        <location evidence="3">Cytoplasm</location>
    </subcellularLocation>
</comment>
<comment type="similarity">
    <text evidence="3">Belongs to the Maf family. YhdE subfamily.</text>
</comment>
<feature type="site" description="Important for substrate specificity" evidence="3">
    <location>
        <position position="11"/>
    </location>
</feature>
<organism evidence="4 5">
    <name type="scientific">Lutispora saccharofermentans</name>
    <dbReference type="NCBI Taxonomy" id="3024236"/>
    <lineage>
        <taxon>Bacteria</taxon>
        <taxon>Bacillati</taxon>
        <taxon>Bacillota</taxon>
        <taxon>Clostridia</taxon>
        <taxon>Lutisporales</taxon>
        <taxon>Lutisporaceae</taxon>
        <taxon>Lutispora</taxon>
    </lineage>
</organism>
<dbReference type="SUPFAM" id="SSF52972">
    <property type="entry name" value="ITPase-like"/>
    <property type="match status" value="1"/>
</dbReference>
<dbReference type="Proteomes" id="UP001651880">
    <property type="component" value="Unassembled WGS sequence"/>
</dbReference>
<comment type="catalytic activity">
    <reaction evidence="3">
        <text>UTP + H2O = UMP + diphosphate + H(+)</text>
        <dbReference type="Rhea" id="RHEA:29395"/>
        <dbReference type="ChEBI" id="CHEBI:15377"/>
        <dbReference type="ChEBI" id="CHEBI:15378"/>
        <dbReference type="ChEBI" id="CHEBI:33019"/>
        <dbReference type="ChEBI" id="CHEBI:46398"/>
        <dbReference type="ChEBI" id="CHEBI:57865"/>
        <dbReference type="EC" id="3.6.1.9"/>
    </reaction>
</comment>
<protein>
    <recommendedName>
        <fullName evidence="3">dTTP/UTP pyrophosphatase</fullName>
        <shortName evidence="3">dTTPase/UTPase</shortName>
        <ecNumber evidence="3">3.6.1.9</ecNumber>
    </recommendedName>
    <alternativeName>
        <fullName evidence="3">Nucleoside triphosphate pyrophosphatase</fullName>
    </alternativeName>
    <alternativeName>
        <fullName evidence="3">Nucleotide pyrophosphatase</fullName>
        <shortName evidence="3">Nucleotide PPase</shortName>
    </alternativeName>
</protein>
<evidence type="ECO:0000313" key="4">
    <source>
        <dbReference type="EMBL" id="MCQ1528476.1"/>
    </source>
</evidence>
<comment type="cofactor">
    <cofactor evidence="1 3">
        <name>a divalent metal cation</name>
        <dbReference type="ChEBI" id="CHEBI:60240"/>
    </cofactor>
</comment>
<proteinExistence type="inferred from homology"/>
<dbReference type="PANTHER" id="PTHR43213:SF5">
    <property type="entry name" value="BIFUNCTIONAL DTTP_UTP PYROPHOSPHATASE_METHYLTRANSFERASE PROTEIN-RELATED"/>
    <property type="match status" value="1"/>
</dbReference>
<dbReference type="Gene3D" id="3.90.950.10">
    <property type="match status" value="1"/>
</dbReference>
<evidence type="ECO:0000256" key="3">
    <source>
        <dbReference type="HAMAP-Rule" id="MF_00528"/>
    </source>
</evidence>
<dbReference type="EC" id="3.6.1.9" evidence="3"/>
<comment type="caution">
    <text evidence="3">Lacks conserved residue(s) required for the propagation of feature annotation.</text>
</comment>